<dbReference type="Pfam" id="PF07686">
    <property type="entry name" value="V-set"/>
    <property type="match status" value="1"/>
</dbReference>
<dbReference type="PROSITE" id="PS50835">
    <property type="entry name" value="IG_LIKE"/>
    <property type="match status" value="5"/>
</dbReference>
<reference evidence="10 11" key="1">
    <citation type="submission" date="2024-04" db="EMBL/GenBank/DDBJ databases">
        <authorList>
            <person name="Rising A."/>
            <person name="Reimegard J."/>
            <person name="Sonavane S."/>
            <person name="Akerstrom W."/>
            <person name="Nylinder S."/>
            <person name="Hedman E."/>
            <person name="Kallberg Y."/>
        </authorList>
    </citation>
    <scope>NUCLEOTIDE SEQUENCE [LARGE SCALE GENOMIC DNA]</scope>
</reference>
<comment type="caution">
    <text evidence="10">The sequence shown here is derived from an EMBL/GenBank/DDBJ whole genome shotgun (WGS) entry which is preliminary data.</text>
</comment>
<dbReference type="SUPFAM" id="SSF49265">
    <property type="entry name" value="Fibronectin type III"/>
    <property type="match status" value="1"/>
</dbReference>
<keyword evidence="11" id="KW-1185">Reference proteome</keyword>
<dbReference type="InterPro" id="IPR003599">
    <property type="entry name" value="Ig_sub"/>
</dbReference>
<dbReference type="SMART" id="SM00409">
    <property type="entry name" value="IG"/>
    <property type="match status" value="4"/>
</dbReference>
<keyword evidence="4 6" id="KW-0472">Membrane</keyword>
<dbReference type="InterPro" id="IPR036179">
    <property type="entry name" value="Ig-like_dom_sf"/>
</dbReference>
<keyword evidence="2 6" id="KW-0812">Transmembrane</keyword>
<keyword evidence="5" id="KW-1015">Disulfide bond</keyword>
<dbReference type="PANTHER" id="PTHR23278">
    <property type="entry name" value="SIDESTEP PROTEIN"/>
    <property type="match status" value="1"/>
</dbReference>
<dbReference type="InterPro" id="IPR003598">
    <property type="entry name" value="Ig_sub2"/>
</dbReference>
<dbReference type="InterPro" id="IPR013162">
    <property type="entry name" value="CD80_C2-set"/>
</dbReference>
<feature type="domain" description="Ig-like" evidence="8">
    <location>
        <begin position="364"/>
        <end position="450"/>
    </location>
</feature>
<dbReference type="Pfam" id="PF08205">
    <property type="entry name" value="C2-set_2"/>
    <property type="match status" value="2"/>
</dbReference>
<dbReference type="Proteomes" id="UP001497382">
    <property type="component" value="Unassembled WGS sequence"/>
</dbReference>
<dbReference type="GO" id="GO:0016020">
    <property type="term" value="C:membrane"/>
    <property type="evidence" value="ECO:0007669"/>
    <property type="project" value="UniProtKB-SubCell"/>
</dbReference>
<gene>
    <name evidence="10" type="ORF">LARSCL_LOCUS12196</name>
</gene>
<evidence type="ECO:0000256" key="7">
    <source>
        <dbReference type="SAM" id="SignalP"/>
    </source>
</evidence>
<feature type="signal peptide" evidence="7">
    <location>
        <begin position="1"/>
        <end position="23"/>
    </location>
</feature>
<feature type="domain" description="Ig-like" evidence="8">
    <location>
        <begin position="158"/>
        <end position="255"/>
    </location>
</feature>
<dbReference type="InterPro" id="IPR007110">
    <property type="entry name" value="Ig-like_dom"/>
</dbReference>
<dbReference type="InterPro" id="IPR013783">
    <property type="entry name" value="Ig-like_fold"/>
</dbReference>
<name>A0AAV2AFJ1_9ARAC</name>
<evidence type="ECO:0000256" key="5">
    <source>
        <dbReference type="ARBA" id="ARBA00023157"/>
    </source>
</evidence>
<evidence type="ECO:0000256" key="4">
    <source>
        <dbReference type="ARBA" id="ARBA00023136"/>
    </source>
</evidence>
<evidence type="ECO:0000256" key="6">
    <source>
        <dbReference type="SAM" id="Phobius"/>
    </source>
</evidence>
<accession>A0AAV2AFJ1</accession>
<dbReference type="PANTHER" id="PTHR23278:SF19">
    <property type="entry name" value="OBSCURIN"/>
    <property type="match status" value="1"/>
</dbReference>
<evidence type="ECO:0000313" key="10">
    <source>
        <dbReference type="EMBL" id="CAL1282680.1"/>
    </source>
</evidence>
<dbReference type="EMBL" id="CAXIEN010000159">
    <property type="protein sequence ID" value="CAL1282680.1"/>
    <property type="molecule type" value="Genomic_DNA"/>
</dbReference>
<evidence type="ECO:0000259" key="8">
    <source>
        <dbReference type="PROSITE" id="PS50835"/>
    </source>
</evidence>
<comment type="subcellular location">
    <subcellularLocation>
        <location evidence="1">Membrane</location>
        <topology evidence="1">Single-pass membrane protein</topology>
    </subcellularLocation>
</comment>
<keyword evidence="3 6" id="KW-1133">Transmembrane helix</keyword>
<dbReference type="AlphaFoldDB" id="A0AAV2AFJ1"/>
<dbReference type="InterPro" id="IPR003961">
    <property type="entry name" value="FN3_dom"/>
</dbReference>
<feature type="transmembrane region" description="Helical" evidence="6">
    <location>
        <begin position="664"/>
        <end position="688"/>
    </location>
</feature>
<evidence type="ECO:0000256" key="1">
    <source>
        <dbReference type="ARBA" id="ARBA00004167"/>
    </source>
</evidence>
<proteinExistence type="predicted"/>
<dbReference type="SUPFAM" id="SSF48726">
    <property type="entry name" value="Immunoglobulin"/>
    <property type="match status" value="5"/>
</dbReference>
<dbReference type="SMART" id="SM00408">
    <property type="entry name" value="IGc2"/>
    <property type="match status" value="4"/>
</dbReference>
<evidence type="ECO:0000256" key="3">
    <source>
        <dbReference type="ARBA" id="ARBA00022989"/>
    </source>
</evidence>
<feature type="domain" description="Ig-like" evidence="8">
    <location>
        <begin position="461"/>
        <end position="552"/>
    </location>
</feature>
<feature type="chain" id="PRO_5043841848" description="Nephrin/kirre" evidence="7">
    <location>
        <begin position="24"/>
        <end position="783"/>
    </location>
</feature>
<dbReference type="PROSITE" id="PS50853">
    <property type="entry name" value="FN3"/>
    <property type="match status" value="1"/>
</dbReference>
<dbReference type="InterPro" id="IPR036116">
    <property type="entry name" value="FN3_sf"/>
</dbReference>
<dbReference type="InterPro" id="IPR013106">
    <property type="entry name" value="Ig_V-set"/>
</dbReference>
<organism evidence="10 11">
    <name type="scientific">Larinioides sclopetarius</name>
    <dbReference type="NCBI Taxonomy" id="280406"/>
    <lineage>
        <taxon>Eukaryota</taxon>
        <taxon>Metazoa</taxon>
        <taxon>Ecdysozoa</taxon>
        <taxon>Arthropoda</taxon>
        <taxon>Chelicerata</taxon>
        <taxon>Arachnida</taxon>
        <taxon>Araneae</taxon>
        <taxon>Araneomorphae</taxon>
        <taxon>Entelegynae</taxon>
        <taxon>Araneoidea</taxon>
        <taxon>Araneidae</taxon>
        <taxon>Larinioides</taxon>
    </lineage>
</organism>
<keyword evidence="7" id="KW-0732">Signal</keyword>
<dbReference type="Pfam" id="PF13927">
    <property type="entry name" value="Ig_3"/>
    <property type="match status" value="1"/>
</dbReference>
<feature type="domain" description="Fibronectin type-III" evidence="9">
    <location>
        <begin position="558"/>
        <end position="654"/>
    </location>
</feature>
<protein>
    <recommendedName>
        <fullName evidence="12">Nephrin/kirre</fullName>
    </recommendedName>
</protein>
<evidence type="ECO:0000256" key="2">
    <source>
        <dbReference type="ARBA" id="ARBA00022692"/>
    </source>
</evidence>
<dbReference type="SMART" id="SM00406">
    <property type="entry name" value="IGv"/>
    <property type="match status" value="1"/>
</dbReference>
<evidence type="ECO:0008006" key="12">
    <source>
        <dbReference type="Google" id="ProtNLM"/>
    </source>
</evidence>
<feature type="domain" description="Ig-like" evidence="8">
    <location>
        <begin position="26"/>
        <end position="148"/>
    </location>
</feature>
<evidence type="ECO:0000313" key="11">
    <source>
        <dbReference type="Proteomes" id="UP001497382"/>
    </source>
</evidence>
<sequence length="783" mass="86835">MKWINIFWKWFLQLSICFKVICAGVPGIKLKTHAIFSKETEYPEMHAVIGTTVSLPCNLSPPSPDDSFSLVLWYRLDLPNPIYTLDARSATAPGDATHFANKVLGGRARFNISTQRPSAASLTLENVQEDDAGEYRCRVDFRRGRTLSWLVKLNVIVPTNSLVIKDKDNKTLSGTIGPYKEGSSLTLVCESQGGRPLPSVSWRRVRAEIPDQFSEPDPEKGVVRTEMVIDILKREDLLTEITCQASNTNLTAPITTSVKLDISLNPTEVQITTPNRPCSAGERIEVVCVSKGSRPPAKISWWKDGKDLKRYATEEILDDVTTSKLFFTPSSDDNEKTLICRAENPVNADSALEDQWVLNVYYAPIVSVSLTASQQNELIREGSDVHLECNIQANPPAADVRWRFHSKAIPHDPSKGMLLRNNTLIIQNVQKAHRGRYRCLASNLEGESISDEVLLRVQFAPMCASNQKTTYGIAKHEEANVSCAVEADPPEVAFRWSFNNTVSETIDILSYSSDGASRSVARYIPRTRLDYGALYCFAKNAVGIMKEPCIFTIIPTGPPEPVQNCSVTNTTLTTLTLSCDPGDDGGLPQTFHLEVYSMLAEQLIMNLSTMDSPMFIADKLSASSSYLLVSYASNAKGRSMSVALTAHTQLAKEQRTSDGQPVTISTVLVVLMGTVGALVLLAIIIIFIMKARGDKRGKNEDKASEEKTPSCSETVFEGKQTDIFSKNYQTEYVDLTPNTRTERIYESLGDCKEYTYENVIHKSHFPSNQTVHSHHPIPTIVTR</sequence>
<dbReference type="CDD" id="cd00096">
    <property type="entry name" value="Ig"/>
    <property type="match status" value="1"/>
</dbReference>
<feature type="domain" description="Ig-like" evidence="8">
    <location>
        <begin position="266"/>
        <end position="359"/>
    </location>
</feature>
<dbReference type="Gene3D" id="2.60.40.10">
    <property type="entry name" value="Immunoglobulins"/>
    <property type="match status" value="6"/>
</dbReference>
<evidence type="ECO:0000259" key="9">
    <source>
        <dbReference type="PROSITE" id="PS50853"/>
    </source>
</evidence>